<reference evidence="3" key="1">
    <citation type="journal article" date="2012" name="Nat. Commun.">
        <title>The genome of Prunus mume.</title>
        <authorList>
            <person name="Zhang Q."/>
            <person name="Chen W."/>
            <person name="Sun L."/>
            <person name="Zhao F."/>
            <person name="Huang B."/>
            <person name="Yang W."/>
            <person name="Tao Y."/>
            <person name="Wang J."/>
            <person name="Yuan Z."/>
            <person name="Fan G."/>
            <person name="Xing Z."/>
            <person name="Han C."/>
            <person name="Pan H."/>
            <person name="Zhong X."/>
            <person name="Shi W."/>
            <person name="Liang X."/>
            <person name="Du D."/>
            <person name="Sun F."/>
            <person name="Xu Z."/>
            <person name="Hao R."/>
            <person name="Lv T."/>
            <person name="Lv Y."/>
            <person name="Zheng Z."/>
            <person name="Sun M."/>
            <person name="Luo L."/>
            <person name="Cai M."/>
            <person name="Gao Y."/>
            <person name="Wang J."/>
            <person name="Yin Y."/>
            <person name="Xu X."/>
            <person name="Cheng T."/>
            <person name="Wang J."/>
        </authorList>
    </citation>
    <scope>NUCLEOTIDE SEQUENCE [LARGE SCALE GENOMIC DNA]</scope>
</reference>
<dbReference type="RefSeq" id="XP_008235823.1">
    <property type="nucleotide sequence ID" value="XM_008237601.1"/>
</dbReference>
<reference evidence="4" key="2">
    <citation type="submission" date="2025-08" db="UniProtKB">
        <authorList>
            <consortium name="RefSeq"/>
        </authorList>
    </citation>
    <scope>IDENTIFICATION</scope>
</reference>
<protein>
    <submittedName>
        <fullName evidence="4">Protein FAR1-RELATED SEQUENCE 5-like</fullName>
    </submittedName>
</protein>
<dbReference type="InterPro" id="IPR052579">
    <property type="entry name" value="Zinc_finger_SWIM"/>
</dbReference>
<evidence type="ECO:0000313" key="3">
    <source>
        <dbReference type="Proteomes" id="UP000694861"/>
    </source>
</evidence>
<proteinExistence type="predicted"/>
<feature type="domain" description="MULE transposase" evidence="2">
    <location>
        <begin position="310"/>
        <end position="405"/>
    </location>
</feature>
<sequence length="728" mass="83751">MDEEQKLEYELQRILDMVGNSDLSGMTEFSNPSNSQDIMQGSEASIDKSDKMLSLTNKNFQSRDDLIEAAHKIAFVQGYALVIRSSEASIDKSDKMLSLTNKNFQSRDDLIEAARKIAFVQGYALVIRRSKSEIYVVLGCDRGGNYKSRKVPLEERKKKSASRLINCPFEIWGKKKRKLQGFWKLEIKSLLHNHEPSTDMSGHPYCRRFSNEEIMRIKEMCMAGIPPRQILSSLRQSNPHLQAISRNIYNKKAKILEESLAGRTVIQALVDELGEGGFSYNIEYDQEGHLTHLFFAHPISIELSKSYPHVFLMDCTYKTNKYKMPLLDIIGVSSFNTSFYSCFVFMQKEEEKDYVWALEMFNKILGVHNQPLVIISDRELALMNAIRIVFPSACNLLCMWHIENNILANCKPHFREEVDWVAFLSTWTDLIKSPNESSFDKAWDRFENEYKENAAVLNYIRGTWLPLKEKFVSAWTDEVAHLGNRATSRAEGVHATLKKYLQVSTGGLREVKEKICLAIEHQFQEIKTQLSSEKVRVPHRLRIPFFKEVVTHVSMFALDELYKQHEAAKYGNLSSQCTGHFFKTMGIPCGHMIKDMKIQVLPLNAIHNQWRMDARLFNNDQHGSLDDENDQINSLLLDFKEKYEKLPILQKDDTKRQLSQFVGTSFPLILEPKIQPHKGRPLGSKKRNESSSTRREPSKFEIVEKSRKCSVCKGVGHNKSTCPFQVAS</sequence>
<dbReference type="InterPro" id="IPR014842">
    <property type="entry name" value="AFT"/>
</dbReference>
<accession>A0ABM0P8E0</accession>
<dbReference type="PANTHER" id="PTHR31569">
    <property type="entry name" value="SWIM-TYPE DOMAIN-CONTAINING PROTEIN"/>
    <property type="match status" value="1"/>
</dbReference>
<feature type="compositionally biased region" description="Basic residues" evidence="1">
    <location>
        <begin position="675"/>
        <end position="685"/>
    </location>
</feature>
<evidence type="ECO:0000259" key="2">
    <source>
        <dbReference type="Pfam" id="PF10551"/>
    </source>
</evidence>
<evidence type="ECO:0000256" key="1">
    <source>
        <dbReference type="SAM" id="MobiDB-lite"/>
    </source>
</evidence>
<evidence type="ECO:0000313" key="4">
    <source>
        <dbReference type="RefSeq" id="XP_008235823.1"/>
    </source>
</evidence>
<dbReference type="InterPro" id="IPR018289">
    <property type="entry name" value="MULE_transposase_dom"/>
</dbReference>
<gene>
    <name evidence="4" type="primary">LOC103334624</name>
</gene>
<keyword evidence="3" id="KW-1185">Reference proteome</keyword>
<dbReference type="Pfam" id="PF10551">
    <property type="entry name" value="MULE"/>
    <property type="match status" value="1"/>
</dbReference>
<dbReference type="Pfam" id="PF08731">
    <property type="entry name" value="AFT"/>
    <property type="match status" value="1"/>
</dbReference>
<feature type="compositionally biased region" description="Basic and acidic residues" evidence="1">
    <location>
        <begin position="686"/>
        <end position="701"/>
    </location>
</feature>
<organism evidence="3 4">
    <name type="scientific">Prunus mume</name>
    <name type="common">Japanese apricot</name>
    <name type="synonym">Armeniaca mume</name>
    <dbReference type="NCBI Taxonomy" id="102107"/>
    <lineage>
        <taxon>Eukaryota</taxon>
        <taxon>Viridiplantae</taxon>
        <taxon>Streptophyta</taxon>
        <taxon>Embryophyta</taxon>
        <taxon>Tracheophyta</taxon>
        <taxon>Spermatophyta</taxon>
        <taxon>Magnoliopsida</taxon>
        <taxon>eudicotyledons</taxon>
        <taxon>Gunneridae</taxon>
        <taxon>Pentapetalae</taxon>
        <taxon>rosids</taxon>
        <taxon>fabids</taxon>
        <taxon>Rosales</taxon>
        <taxon>Rosaceae</taxon>
        <taxon>Amygdaloideae</taxon>
        <taxon>Amygdaleae</taxon>
        <taxon>Prunus</taxon>
    </lineage>
</organism>
<dbReference type="PANTHER" id="PTHR31569:SF4">
    <property type="entry name" value="SWIM-TYPE DOMAIN-CONTAINING PROTEIN"/>
    <property type="match status" value="1"/>
</dbReference>
<name>A0ABM0P8E0_PRUMU</name>
<dbReference type="GeneID" id="103334624"/>
<dbReference type="Proteomes" id="UP000694861">
    <property type="component" value="Linkage group LG1"/>
</dbReference>
<feature type="region of interest" description="Disordered" evidence="1">
    <location>
        <begin position="673"/>
        <end position="701"/>
    </location>
</feature>